<dbReference type="InterPro" id="IPR048304">
    <property type="entry name" value="UbiD_Rift_dom"/>
</dbReference>
<dbReference type="Proteomes" id="UP000281498">
    <property type="component" value="Unassembled WGS sequence"/>
</dbReference>
<protein>
    <submittedName>
        <fullName evidence="4">3-octaprenyl-4-hydroxybenzoate carboxy-lyase</fullName>
    </submittedName>
</protein>
<keyword evidence="5" id="KW-1185">Reference proteome</keyword>
<dbReference type="InterPro" id="IPR049383">
    <property type="entry name" value="UbiD-like_N"/>
</dbReference>
<feature type="domain" description="3-octaprenyl-4-hydroxybenzoate carboxy-lyase-like N-terminal" evidence="2">
    <location>
        <begin position="11"/>
        <end position="84"/>
    </location>
</feature>
<dbReference type="Pfam" id="PF20696">
    <property type="entry name" value="UbiD_C"/>
    <property type="match status" value="1"/>
</dbReference>
<dbReference type="EMBL" id="PDOE01000008">
    <property type="protein sequence ID" value="RKL66248.1"/>
    <property type="molecule type" value="Genomic_DNA"/>
</dbReference>
<dbReference type="SUPFAM" id="SSF143968">
    <property type="entry name" value="UbiD C-terminal domain-like"/>
    <property type="match status" value="2"/>
</dbReference>
<dbReference type="NCBIfam" id="TIGR00148">
    <property type="entry name" value="UbiD family decarboxylase"/>
    <property type="match status" value="1"/>
</dbReference>
<dbReference type="Pfam" id="PF01977">
    <property type="entry name" value="UbiD"/>
    <property type="match status" value="1"/>
</dbReference>
<evidence type="ECO:0000313" key="4">
    <source>
        <dbReference type="EMBL" id="RKL66248.1"/>
    </source>
</evidence>
<evidence type="ECO:0000313" key="5">
    <source>
        <dbReference type="Proteomes" id="UP000281498"/>
    </source>
</evidence>
<keyword evidence="4" id="KW-0456">Lyase</keyword>
<gene>
    <name evidence="4" type="ORF">CR203_17010</name>
</gene>
<organism evidence="4 5">
    <name type="scientific">Salipaludibacillus neizhouensis</name>
    <dbReference type="NCBI Taxonomy" id="885475"/>
    <lineage>
        <taxon>Bacteria</taxon>
        <taxon>Bacillati</taxon>
        <taxon>Bacillota</taxon>
        <taxon>Bacilli</taxon>
        <taxon>Bacillales</taxon>
        <taxon>Bacillaceae</taxon>
    </lineage>
</organism>
<dbReference type="GO" id="GO:0005737">
    <property type="term" value="C:cytoplasm"/>
    <property type="evidence" value="ECO:0007669"/>
    <property type="project" value="TreeGrafter"/>
</dbReference>
<evidence type="ECO:0000259" key="1">
    <source>
        <dbReference type="Pfam" id="PF01977"/>
    </source>
</evidence>
<feature type="domain" description="3-octaprenyl-4-hydroxybenzoate carboxy-lyase-like Rift-related" evidence="1">
    <location>
        <begin position="116"/>
        <end position="315"/>
    </location>
</feature>
<proteinExistence type="predicted"/>
<dbReference type="RefSeq" id="WP_110937082.1">
    <property type="nucleotide sequence ID" value="NZ_KZ614146.1"/>
</dbReference>
<comment type="caution">
    <text evidence="4">The sequence shown here is derived from an EMBL/GenBank/DDBJ whole genome shotgun (WGS) entry which is preliminary data.</text>
</comment>
<dbReference type="GO" id="GO:0016831">
    <property type="term" value="F:carboxy-lyase activity"/>
    <property type="evidence" value="ECO:0007669"/>
    <property type="project" value="InterPro"/>
</dbReference>
<name>A0A3A9K4J2_9BACI</name>
<evidence type="ECO:0000259" key="2">
    <source>
        <dbReference type="Pfam" id="PF20695"/>
    </source>
</evidence>
<dbReference type="Gene3D" id="3.40.1670.10">
    <property type="entry name" value="UbiD C-terminal domain-like"/>
    <property type="match status" value="1"/>
</dbReference>
<evidence type="ECO:0000259" key="3">
    <source>
        <dbReference type="Pfam" id="PF20696"/>
    </source>
</evidence>
<feature type="domain" description="3-octaprenyl-4-hydroxybenzoate carboxy-lyase-like C-terminal" evidence="3">
    <location>
        <begin position="321"/>
        <end position="455"/>
    </location>
</feature>
<sequence>MYQNLEDCIIDLEKNGHLVRVKEEVDPHLEMAAIHLKVYEAGGPALLFENVKGSKFKAVSNLFGTIERSKFIFRSTWDSVQTVIALRNDPIKALKNPLKHVKTGLAASTALPVKKNKNAPVTMEEISIEDIPSIQHWPMDGGAFITLPQVYTEDPEKPGIMNSNLGMYRVQLNGNDYETNKEIGLHYQIHRGIGVHQAKANKLGKPLKVSIFIGGPPAHTLSSVMPLPEGMSEMTFAGLLAGRRFRYSYIDGYCISNDADFVITGEIHPNDTKPEGPFGDHLGYYSLTHSFPVMKVHKVYAKSNAILPFTVVGRPPQEDTVFGEMIHELTGGAVKQELPGVKEVHAVDAAGVHPLLFAIGSERYTPYQQVKQPTEILTIANKILGTGQLSLAKFLFITAEEDIPLNSHDETAFLKYILERIDLKRDLHFYTNTTMDTLDYSGTGLNQGSKVVIAAFGDKKRELCTDVPDGLKDISKFGNPQLVMPGVVAIEGPEFQNYDLAQKELKELDDTIQAKGSVESCPMIVLCDDSTFMSATDKNFLWATFTRSNPSHDIYGVNSSYENKHWSCETMIIDARIKTHHAPPLVEDPGVEKQIERVFTKGASLEGVKVQ</sequence>
<dbReference type="InterPro" id="IPR049381">
    <property type="entry name" value="UbiD-like_C"/>
</dbReference>
<dbReference type="SUPFAM" id="SSF50475">
    <property type="entry name" value="FMN-binding split barrel"/>
    <property type="match status" value="1"/>
</dbReference>
<accession>A0A3A9K4J2</accession>
<dbReference type="Pfam" id="PF20695">
    <property type="entry name" value="UbiD_N"/>
    <property type="match status" value="1"/>
</dbReference>
<dbReference type="InterPro" id="IPR002830">
    <property type="entry name" value="UbiD"/>
</dbReference>
<dbReference type="PANTHER" id="PTHR30108:SF7">
    <property type="entry name" value="3-POLYPRENYL-4-HYDROXYBENZOATE DECARBOXYLASE"/>
    <property type="match status" value="1"/>
</dbReference>
<dbReference type="AlphaFoldDB" id="A0A3A9K4J2"/>
<dbReference type="OrthoDB" id="9809841at2"/>
<dbReference type="PANTHER" id="PTHR30108">
    <property type="entry name" value="3-OCTAPRENYL-4-HYDROXYBENZOATE CARBOXY-LYASE-RELATED"/>
    <property type="match status" value="1"/>
</dbReference>
<reference evidence="4 5" key="1">
    <citation type="submission" date="2017-10" db="EMBL/GenBank/DDBJ databases">
        <title>Bacillus sp. nov., a halophilic bacterium isolated from a Keqin Lake.</title>
        <authorList>
            <person name="Wang H."/>
        </authorList>
    </citation>
    <scope>NUCLEOTIDE SEQUENCE [LARGE SCALE GENOMIC DNA]</scope>
    <source>
        <strain evidence="4 5">KCTC 13187</strain>
    </source>
</reference>